<gene>
    <name evidence="1" type="ORF">Goslar_00194</name>
</gene>
<reference evidence="1 2" key="1">
    <citation type="submission" date="2018-12" db="EMBL/GenBank/DDBJ databases">
        <title>Still something new to discover - new insights into E. coli phage diversity and taxonomy.</title>
        <authorList>
            <person name="Korf I.H.E."/>
            <person name="Adriaennsens E."/>
            <person name="Dreiseikelmann B."/>
            <person name="Kropinski A."/>
            <person name="Nimtz M."/>
            <person name="Meier-Kolthoff J.P."/>
            <person name="Rohde M."/>
            <person name="van Raaij M."/>
            <person name="Wittmann J."/>
        </authorList>
    </citation>
    <scope>NUCLEOTIDE SEQUENCE [LARGE SCALE GENOMIC DNA]</scope>
</reference>
<organismHost>
    <name type="scientific">Escherichia coli</name>
    <dbReference type="NCBI Taxonomy" id="562"/>
</organismHost>
<evidence type="ECO:0000313" key="1">
    <source>
        <dbReference type="EMBL" id="QBO63986.1"/>
    </source>
</evidence>
<evidence type="ECO:0000313" key="2">
    <source>
        <dbReference type="Proteomes" id="UP000294673"/>
    </source>
</evidence>
<proteinExistence type="predicted"/>
<accession>A0A482GHX4</accession>
<organism evidence="1 2">
    <name type="scientific">Escherichia phage vB_EcoM_Goslar</name>
    <dbReference type="NCBI Taxonomy" id="2502409"/>
    <lineage>
        <taxon>Viruses</taxon>
        <taxon>Duplodnaviria</taxon>
        <taxon>Heunggongvirae</taxon>
        <taxon>Uroviricota</taxon>
        <taxon>Caudoviricetes</taxon>
        <taxon>Chimalliviridae</taxon>
        <taxon>Goslarvirus</taxon>
        <taxon>Goslarvirus goslar</taxon>
    </lineage>
</organism>
<sequence length="160" mass="18440">MLPFSTLNVVDRGTDTYRLTVTIPDWLQAELSTMNDPEDPLRITTLLVLSLRYLNRPVLSREAFENAYILGYVKREDMVLFTKMQLCFLNQLCLFNVGRTTNAHRYGWEVVQIYPTVMVVSSFRRALWDDPEKTVASLIHTPNKRNTGWKNTPLSAVATL</sequence>
<protein>
    <submittedName>
        <fullName evidence="1">Uncharacterized protein</fullName>
    </submittedName>
</protein>
<name>A0A482GHX4_BPGOS</name>
<dbReference type="EMBL" id="MK327938">
    <property type="protein sequence ID" value="QBO63986.1"/>
    <property type="molecule type" value="Genomic_DNA"/>
</dbReference>
<keyword evidence="2" id="KW-1185">Reference proteome</keyword>
<dbReference type="Proteomes" id="UP000294673">
    <property type="component" value="Segment"/>
</dbReference>